<dbReference type="RefSeq" id="WP_110522667.1">
    <property type="nucleotide sequence ID" value="NZ_QKOE01000001.1"/>
</dbReference>
<organism evidence="2 3">
    <name type="scientific">Parazoarcus communis SWub3 = DSM 12120</name>
    <dbReference type="NCBI Taxonomy" id="1121029"/>
    <lineage>
        <taxon>Bacteria</taxon>
        <taxon>Pseudomonadati</taxon>
        <taxon>Pseudomonadota</taxon>
        <taxon>Betaproteobacteria</taxon>
        <taxon>Rhodocyclales</taxon>
        <taxon>Zoogloeaceae</taxon>
        <taxon>Parazoarcus</taxon>
    </lineage>
</organism>
<keyword evidence="1" id="KW-0732">Signal</keyword>
<dbReference type="PIRSF" id="PIRSF014995">
    <property type="entry name" value="UCP014995"/>
    <property type="match status" value="1"/>
</dbReference>
<reference evidence="2 3" key="1">
    <citation type="submission" date="2018-06" db="EMBL/GenBank/DDBJ databases">
        <title>Azoarcus communis strain SWub3 genome.</title>
        <authorList>
            <person name="Zorraquino Salvo V."/>
            <person name="Toubiana D."/>
            <person name="Blumwald E."/>
        </authorList>
    </citation>
    <scope>NUCLEOTIDE SEQUENCE [LARGE SCALE GENOMIC DNA]</scope>
    <source>
        <strain evidence="2 3">SWub3</strain>
    </source>
</reference>
<dbReference type="AlphaFoldDB" id="A0A323V4K1"/>
<evidence type="ECO:0000256" key="1">
    <source>
        <dbReference type="SAM" id="SignalP"/>
    </source>
</evidence>
<gene>
    <name evidence="2" type="ORF">DNK49_02225</name>
</gene>
<name>A0A323V4K1_9RHOO</name>
<keyword evidence="3" id="KW-1185">Reference proteome</keyword>
<evidence type="ECO:0000313" key="3">
    <source>
        <dbReference type="Proteomes" id="UP000248259"/>
    </source>
</evidence>
<protein>
    <submittedName>
        <fullName evidence="2">DUF2271 domain-containing protein</fullName>
    </submittedName>
</protein>
<sequence length="170" mass="19004">MRRLIPLLCTGLLATPALAAELKLDIEVPRLNVAEYHRPYVAVWIEKPDNSVAANLAVWYDTKMRNDEGTKWLKDMRQWWRRIGRDVAVPIDGVTSATRAPGMHSISFVEGKSPLGKLAAGEYRLQIEAAREAGGRELVTIPFQWPPKQALVEKAKGEHELGALSLELKP</sequence>
<feature type="signal peptide" evidence="1">
    <location>
        <begin position="1"/>
        <end position="19"/>
    </location>
</feature>
<proteinExistence type="predicted"/>
<dbReference type="Proteomes" id="UP000248259">
    <property type="component" value="Unassembled WGS sequence"/>
</dbReference>
<dbReference type="EMBL" id="QKOE01000001">
    <property type="protein sequence ID" value="PZA18366.1"/>
    <property type="molecule type" value="Genomic_DNA"/>
</dbReference>
<dbReference type="InterPro" id="IPR014469">
    <property type="entry name" value="DUF2271"/>
</dbReference>
<dbReference type="OrthoDB" id="195316at2"/>
<evidence type="ECO:0000313" key="2">
    <source>
        <dbReference type="EMBL" id="PZA18366.1"/>
    </source>
</evidence>
<comment type="caution">
    <text evidence="2">The sequence shown here is derived from an EMBL/GenBank/DDBJ whole genome shotgun (WGS) entry which is preliminary data.</text>
</comment>
<feature type="chain" id="PRO_5016404838" evidence="1">
    <location>
        <begin position="20"/>
        <end position="170"/>
    </location>
</feature>
<dbReference type="Pfam" id="PF10029">
    <property type="entry name" value="DUF2271"/>
    <property type="match status" value="1"/>
</dbReference>
<accession>A0A323V4K1</accession>